<dbReference type="GO" id="GO:0016757">
    <property type="term" value="F:glycosyltransferase activity"/>
    <property type="evidence" value="ECO:0007669"/>
    <property type="project" value="UniProtKB-KW"/>
</dbReference>
<accession>A0A1D8IST8</accession>
<feature type="domain" description="Glycosyltransferase subfamily 4-like N-terminal" evidence="3">
    <location>
        <begin position="17"/>
        <end position="200"/>
    </location>
</feature>
<dbReference type="Pfam" id="PF13579">
    <property type="entry name" value="Glyco_trans_4_4"/>
    <property type="match status" value="1"/>
</dbReference>
<evidence type="ECO:0000256" key="1">
    <source>
        <dbReference type="ARBA" id="ARBA00022676"/>
    </source>
</evidence>
<evidence type="ECO:0000256" key="2">
    <source>
        <dbReference type="ARBA" id="ARBA00022679"/>
    </source>
</evidence>
<dbReference type="KEGG" id="aprs:BI364_04380"/>
<keyword evidence="1" id="KW-0328">Glycosyltransferase</keyword>
<dbReference type="PANTHER" id="PTHR12526">
    <property type="entry name" value="GLYCOSYLTRANSFERASE"/>
    <property type="match status" value="1"/>
</dbReference>
<dbReference type="EMBL" id="CP017415">
    <property type="protein sequence ID" value="AOU99536.1"/>
    <property type="molecule type" value="Genomic_DNA"/>
</dbReference>
<proteinExistence type="predicted"/>
<keyword evidence="5" id="KW-1185">Reference proteome</keyword>
<evidence type="ECO:0000313" key="4">
    <source>
        <dbReference type="EMBL" id="AOU99536.1"/>
    </source>
</evidence>
<dbReference type="PANTHER" id="PTHR12526:SF510">
    <property type="entry name" value="D-INOSITOL 3-PHOSPHATE GLYCOSYLTRANSFERASE"/>
    <property type="match status" value="1"/>
</dbReference>
<evidence type="ECO:0000313" key="5">
    <source>
        <dbReference type="Proteomes" id="UP000095401"/>
    </source>
</evidence>
<name>A0A1D8IST8_9GAMM</name>
<dbReference type="SUPFAM" id="SSF53756">
    <property type="entry name" value="UDP-Glycosyltransferase/glycogen phosphorylase"/>
    <property type="match status" value="1"/>
</dbReference>
<gene>
    <name evidence="4" type="ORF">BI364_04380</name>
</gene>
<evidence type="ECO:0000259" key="3">
    <source>
        <dbReference type="Pfam" id="PF13579"/>
    </source>
</evidence>
<keyword evidence="2" id="KW-0808">Transferase</keyword>
<reference evidence="5" key="1">
    <citation type="submission" date="2016-09" db="EMBL/GenBank/DDBJ databases">
        <title>Acidihalobacter prosperus F5.</title>
        <authorList>
            <person name="Khaleque H.N."/>
            <person name="Ramsay J.P."/>
            <person name="Kaksonen A.H."/>
            <person name="Boxall N.J."/>
            <person name="Watkin E.L.J."/>
        </authorList>
    </citation>
    <scope>NUCLEOTIDE SEQUENCE [LARGE SCALE GENOMIC DNA]</scope>
    <source>
        <strain evidence="5">F5</strain>
    </source>
</reference>
<dbReference type="Gene3D" id="3.40.50.2000">
    <property type="entry name" value="Glycogen Phosphorylase B"/>
    <property type="match status" value="2"/>
</dbReference>
<sequence>MIAYHFPPSAEVSGALRTLGMARYLGESGQQVVVLTPRALAYPRRDPSTLGMVPSSCEVVRTFALDIRRHIGIRGRYPLWLAQPDRWSSWWVSAVRCGMRIVARDKPRVIWSTYPIATSHLIAASLHKRSGIPWIADFRDPVAAPVGQEKRLTAKTLAWVERETVRQASACVFVTQGARALYEARYADIEHGPFVVIPNGFDEEAFSGLAWAREPVPKAIGEPVVLVHSGVLYPRGRNPEAFFRAISSLLSDGRLVPAALRVILRASGSEPMFAKMVARYGLGDVVELAPGTDRGSALAEQSAADGLLLFQGSEFNAQVPAKIYEYFRVGNPVLGLVDEAGDTAALIRREGAGLTANILDSEAIANRLLEFVDGIRQASFKPISRDAVMHYSRRAGAAQLHELMDRLAPV</sequence>
<organism evidence="4 5">
    <name type="scientific">Acidihalobacter yilgarnensis</name>
    <dbReference type="NCBI Taxonomy" id="2819280"/>
    <lineage>
        <taxon>Bacteria</taxon>
        <taxon>Pseudomonadati</taxon>
        <taxon>Pseudomonadota</taxon>
        <taxon>Gammaproteobacteria</taxon>
        <taxon>Chromatiales</taxon>
        <taxon>Ectothiorhodospiraceae</taxon>
        <taxon>Acidihalobacter</taxon>
    </lineage>
</organism>
<dbReference type="Proteomes" id="UP000095401">
    <property type="component" value="Chromosome"/>
</dbReference>
<dbReference type="AlphaFoldDB" id="A0A1D8IST8"/>
<protein>
    <recommendedName>
        <fullName evidence="3">Glycosyltransferase subfamily 4-like N-terminal domain-containing protein</fullName>
    </recommendedName>
</protein>
<dbReference type="InterPro" id="IPR028098">
    <property type="entry name" value="Glyco_trans_4-like_N"/>
</dbReference>